<dbReference type="GO" id="GO:0016758">
    <property type="term" value="F:hexosyltransferase activity"/>
    <property type="evidence" value="ECO:0007669"/>
    <property type="project" value="InterPro"/>
</dbReference>
<dbReference type="SUPFAM" id="SSF53448">
    <property type="entry name" value="Nucleotide-diphospho-sugar transferases"/>
    <property type="match status" value="1"/>
</dbReference>
<dbReference type="InParanoid" id="M3XSB7"/>
<dbReference type="eggNOG" id="ENOG502QQAJ">
    <property type="taxonomic scope" value="Eukaryota"/>
</dbReference>
<keyword evidence="7" id="KW-0464">Manganese</keyword>
<evidence type="ECO:0000256" key="7">
    <source>
        <dbReference type="PIRSR" id="PIRSR605076-3"/>
    </source>
</evidence>
<dbReference type="InterPro" id="IPR005076">
    <property type="entry name" value="Glyco_trans_6"/>
</dbReference>
<sequence length="206" mass="24017">LVVFLELFLQRSEKPIMVGHRGLHQPVGCLVCVPCPPELARELWDVSMQCMAMVSHLYVQDFLHEMDNLVCVDVDMKFWDYVGMETLSPLFGTLHPSFYQVALEETSRDFRYQHWPHAGDQGEVYYMEAFLGELVVLTLACHQVMRVDLANWHDVSHLNMYLLDHKPTKVLSLEYLWDLQQLGCPTFMEKLIFVTVPKNRQDIQNS</sequence>
<organism evidence="8">
    <name type="scientific">Mustela putorius furo</name>
    <name type="common">European domestic ferret</name>
    <name type="synonym">Mustela furo</name>
    <dbReference type="NCBI Taxonomy" id="9669"/>
    <lineage>
        <taxon>Eukaryota</taxon>
        <taxon>Metazoa</taxon>
        <taxon>Chordata</taxon>
        <taxon>Craniata</taxon>
        <taxon>Vertebrata</taxon>
        <taxon>Euteleostomi</taxon>
        <taxon>Mammalia</taxon>
        <taxon>Eutheria</taxon>
        <taxon>Laurasiatheria</taxon>
        <taxon>Carnivora</taxon>
        <taxon>Caniformia</taxon>
        <taxon>Musteloidea</taxon>
        <taxon>Mustelidae</taxon>
        <taxon>Mustelinae</taxon>
        <taxon>Mustela</taxon>
    </lineage>
</organism>
<evidence type="ECO:0000256" key="2">
    <source>
        <dbReference type="ARBA" id="ARBA00010413"/>
    </source>
</evidence>
<feature type="binding site" evidence="7">
    <location>
        <position position="73"/>
    </location>
    <ligand>
        <name>Mn(2+)</name>
        <dbReference type="ChEBI" id="CHEBI:29035"/>
    </ligand>
</feature>
<dbReference type="InterPro" id="IPR029044">
    <property type="entry name" value="Nucleotide-diphossugar_trans"/>
</dbReference>
<dbReference type="OMA" id="YWVANEN"/>
<feature type="binding site" evidence="6">
    <location>
        <position position="95"/>
    </location>
    <ligand>
        <name>an alpha-L-fucosyl-(1-&gt;2)-beta-D-galactosyl derivative</name>
        <dbReference type="ChEBI" id="CHEBI:140327"/>
    </ligand>
</feature>
<proteinExistence type="inferred from homology"/>
<evidence type="ECO:0000256" key="6">
    <source>
        <dbReference type="PIRSR" id="PIRSR605076-2"/>
    </source>
</evidence>
<dbReference type="GO" id="GO:0005794">
    <property type="term" value="C:Golgi apparatus"/>
    <property type="evidence" value="ECO:0007669"/>
    <property type="project" value="TreeGrafter"/>
</dbReference>
<accession>M3XSB7</accession>
<feature type="binding site" evidence="6">
    <location>
        <position position="178"/>
    </location>
    <ligand>
        <name>an alpha-L-fucosyl-(1-&gt;2)-beta-D-galactosyl derivative</name>
        <dbReference type="ChEBI" id="CHEBI:140327"/>
    </ligand>
</feature>
<dbReference type="Ensembl" id="ENSMPUT00000002007.1">
    <property type="protein sequence ID" value="ENSMPUP00000001967.1"/>
    <property type="gene ID" value="ENSMPUG00000001985.1"/>
</dbReference>
<dbReference type="AlphaFoldDB" id="M3XSB7"/>
<keyword evidence="5" id="KW-0812">Transmembrane</keyword>
<protein>
    <recommendedName>
        <fullName evidence="9">Histo-blood group ABO system transferase-like</fullName>
    </recommendedName>
</protein>
<dbReference type="PANTHER" id="PTHR10462">
    <property type="entry name" value="GLYCOSYLTRANSFERASE-RELATED"/>
    <property type="match status" value="1"/>
</dbReference>
<evidence type="ECO:0008006" key="9">
    <source>
        <dbReference type="Google" id="ProtNLM"/>
    </source>
</evidence>
<evidence type="ECO:0000256" key="3">
    <source>
        <dbReference type="ARBA" id="ARBA00022676"/>
    </source>
</evidence>
<feature type="binding site" evidence="7">
    <location>
        <position position="75"/>
    </location>
    <ligand>
        <name>Mn(2+)</name>
        <dbReference type="ChEBI" id="CHEBI:29035"/>
    </ligand>
</feature>
<keyword evidence="4" id="KW-0808">Transferase</keyword>
<dbReference type="GO" id="GO:0046872">
    <property type="term" value="F:metal ion binding"/>
    <property type="evidence" value="ECO:0007669"/>
    <property type="project" value="UniProtKB-KW"/>
</dbReference>
<comment type="cofactor">
    <cofactor evidence="7">
        <name>Mn(2+)</name>
        <dbReference type="ChEBI" id="CHEBI:29035"/>
    </cofactor>
    <text evidence="7">Binds 1 Mn(2+) ion per subunit.</text>
</comment>
<evidence type="ECO:0000256" key="4">
    <source>
        <dbReference type="ARBA" id="ARBA00022679"/>
    </source>
</evidence>
<dbReference type="GeneTree" id="ENSGT00950000182858"/>
<dbReference type="HOGENOM" id="CLU_062445_0_1_1"/>
<dbReference type="EMBL" id="AEYP01075887">
    <property type="status" value="NOT_ANNOTATED_CDS"/>
    <property type="molecule type" value="Genomic_DNA"/>
</dbReference>
<evidence type="ECO:0000256" key="1">
    <source>
        <dbReference type="ARBA" id="ARBA00004606"/>
    </source>
</evidence>
<evidence type="ECO:0000256" key="5">
    <source>
        <dbReference type="ARBA" id="ARBA00022968"/>
    </source>
</evidence>
<dbReference type="Gene3D" id="3.90.550.10">
    <property type="entry name" value="Spore Coat Polysaccharide Biosynthesis Protein SpsA, Chain A"/>
    <property type="match status" value="1"/>
</dbReference>
<dbReference type="PANTHER" id="PTHR10462:SF55">
    <property type="entry name" value="HISTO-BLOOD GROUP ABO SYSTEM TRANSFERASE 1"/>
    <property type="match status" value="1"/>
</dbReference>
<feature type="binding site" evidence="6">
    <location>
        <begin position="73"/>
        <end position="75"/>
    </location>
    <ligand>
        <name>UDP-N-acetyl-alpha-D-galactosamine</name>
        <dbReference type="ChEBI" id="CHEBI:67138"/>
    </ligand>
</feature>
<keyword evidence="3" id="KW-0328">Glycosyltransferase</keyword>
<dbReference type="GO" id="GO:0031982">
    <property type="term" value="C:vesicle"/>
    <property type="evidence" value="ECO:0007669"/>
    <property type="project" value="TreeGrafter"/>
</dbReference>
<dbReference type="GO" id="GO:0016020">
    <property type="term" value="C:membrane"/>
    <property type="evidence" value="ECO:0007669"/>
    <property type="project" value="UniProtKB-SubCell"/>
</dbReference>
<dbReference type="Pfam" id="PF03414">
    <property type="entry name" value="Glyco_transf_6"/>
    <property type="match status" value="1"/>
</dbReference>
<keyword evidence="5" id="KW-0735">Signal-anchor</keyword>
<dbReference type="STRING" id="9669.ENSMPUP00000001967"/>
<keyword evidence="7" id="KW-0479">Metal-binding</keyword>
<evidence type="ECO:0000313" key="8">
    <source>
        <dbReference type="Ensembl" id="ENSMPUP00000001967.1"/>
    </source>
</evidence>
<comment type="subcellular location">
    <subcellularLocation>
        <location evidence="1">Membrane</location>
        <topology evidence="1">Single-pass type II membrane protein</topology>
    </subcellularLocation>
</comment>
<reference evidence="8" key="1">
    <citation type="submission" date="2024-06" db="UniProtKB">
        <authorList>
            <consortium name="Ensembl"/>
        </authorList>
    </citation>
    <scope>IDENTIFICATION</scope>
</reference>
<name>M3XSB7_MUSPF</name>
<comment type="similarity">
    <text evidence="2">Belongs to the glycosyltransferase 6 family.</text>
</comment>
<dbReference type="GO" id="GO:0005975">
    <property type="term" value="P:carbohydrate metabolic process"/>
    <property type="evidence" value="ECO:0007669"/>
    <property type="project" value="InterPro"/>
</dbReference>